<gene>
    <name evidence="1" type="ORF">Pint_08462</name>
</gene>
<evidence type="ECO:0000313" key="1">
    <source>
        <dbReference type="EMBL" id="KAJ0026093.1"/>
    </source>
</evidence>
<dbReference type="Proteomes" id="UP001163603">
    <property type="component" value="Chromosome 10"/>
</dbReference>
<evidence type="ECO:0000313" key="2">
    <source>
        <dbReference type="Proteomes" id="UP001163603"/>
    </source>
</evidence>
<dbReference type="EMBL" id="CM047745">
    <property type="protein sequence ID" value="KAJ0026093.1"/>
    <property type="molecule type" value="Genomic_DNA"/>
</dbReference>
<proteinExistence type="predicted"/>
<name>A0ACC0XZB8_9ROSI</name>
<accession>A0ACC0XZB8</accession>
<keyword evidence="2" id="KW-1185">Reference proteome</keyword>
<protein>
    <submittedName>
        <fullName evidence="1">Uncharacterized protein</fullName>
    </submittedName>
</protein>
<organism evidence="1 2">
    <name type="scientific">Pistacia integerrima</name>
    <dbReference type="NCBI Taxonomy" id="434235"/>
    <lineage>
        <taxon>Eukaryota</taxon>
        <taxon>Viridiplantae</taxon>
        <taxon>Streptophyta</taxon>
        <taxon>Embryophyta</taxon>
        <taxon>Tracheophyta</taxon>
        <taxon>Spermatophyta</taxon>
        <taxon>Magnoliopsida</taxon>
        <taxon>eudicotyledons</taxon>
        <taxon>Gunneridae</taxon>
        <taxon>Pentapetalae</taxon>
        <taxon>rosids</taxon>
        <taxon>malvids</taxon>
        <taxon>Sapindales</taxon>
        <taxon>Anacardiaceae</taxon>
        <taxon>Pistacia</taxon>
    </lineage>
</organism>
<sequence length="337" mass="38506">MVWWSIRYKARFVISSMAALRTSTVYGDSFQCSRFSVLTNSFTGFPRTCSGLNTTRFAKVYDNQLGLIPSLKRNPFLKLEASSSVQARIQEGTSYEEQNLAKTFAGRDFFEEMEQRFLSFKKHKYLKELEHFRTLAQAQSPKFMVIACADSRICPSNILGFQPGETFMIRNVANLIPPIQNGPSETNAALQFAVNTLEVSYAENIGTSVEEILVIGHSDCGGIQALMTMKEDDSSNLTEKWVVNAKVAKLRTKADAAHLSFDQQCRYCEKESINRSLLNLLTYPWIEDRVKKELLSLHGGYYDLFNCTFEKWTLDYRESSLDEEGGRYTIKDRSFWC</sequence>
<reference evidence="2" key="1">
    <citation type="journal article" date="2023" name="G3 (Bethesda)">
        <title>Genome assembly and association tests identify interacting loci associated with vigor, precocity, and sex in interspecific pistachio rootstocks.</title>
        <authorList>
            <person name="Palmer W."/>
            <person name="Jacygrad E."/>
            <person name="Sagayaradj S."/>
            <person name="Cavanaugh K."/>
            <person name="Han R."/>
            <person name="Bertier L."/>
            <person name="Beede B."/>
            <person name="Kafkas S."/>
            <person name="Golino D."/>
            <person name="Preece J."/>
            <person name="Michelmore R."/>
        </authorList>
    </citation>
    <scope>NUCLEOTIDE SEQUENCE [LARGE SCALE GENOMIC DNA]</scope>
</reference>
<comment type="caution">
    <text evidence="1">The sequence shown here is derived from an EMBL/GenBank/DDBJ whole genome shotgun (WGS) entry which is preliminary data.</text>
</comment>